<evidence type="ECO:0000256" key="1">
    <source>
        <dbReference type="SAM" id="MobiDB-lite"/>
    </source>
</evidence>
<keyword evidence="3" id="KW-1185">Reference proteome</keyword>
<accession>A0A9P8QNG2</accession>
<reference evidence="2" key="1">
    <citation type="submission" date="2021-08" db="EMBL/GenBank/DDBJ databases">
        <title>Chromosome-Level Trichoderma cornu-damae using Hi-C Data.</title>
        <authorList>
            <person name="Kim C.S."/>
        </authorList>
    </citation>
    <scope>NUCLEOTIDE SEQUENCE</scope>
    <source>
        <strain evidence="2">KA19-0412C</strain>
    </source>
</reference>
<feature type="region of interest" description="Disordered" evidence="1">
    <location>
        <begin position="177"/>
        <end position="210"/>
    </location>
</feature>
<protein>
    <submittedName>
        <fullName evidence="2">Uncharacterized protein</fullName>
    </submittedName>
</protein>
<evidence type="ECO:0000313" key="3">
    <source>
        <dbReference type="Proteomes" id="UP000827724"/>
    </source>
</evidence>
<evidence type="ECO:0000313" key="2">
    <source>
        <dbReference type="EMBL" id="KAH6608339.1"/>
    </source>
</evidence>
<organism evidence="2 3">
    <name type="scientific">Trichoderma cornu-damae</name>
    <dbReference type="NCBI Taxonomy" id="654480"/>
    <lineage>
        <taxon>Eukaryota</taxon>
        <taxon>Fungi</taxon>
        <taxon>Dikarya</taxon>
        <taxon>Ascomycota</taxon>
        <taxon>Pezizomycotina</taxon>
        <taxon>Sordariomycetes</taxon>
        <taxon>Hypocreomycetidae</taxon>
        <taxon>Hypocreales</taxon>
        <taxon>Hypocreaceae</taxon>
        <taxon>Trichoderma</taxon>
    </lineage>
</organism>
<sequence>MNVTGSTTHDAISISSSDNDSDCRIVKVVPSTARRGKNKMRWQYQPATSGDAAGKGRFQSANRGVESLGSGSGVHRSSAAGLDGNETSGSAMVQVELTDPCSIQQDTVDLEQMSTPSALPTQRAGSQQAPQGADDERFDIRVRSCSTATLTFALEGAAAQRRGSEGVERVVRGTIGVHEEPPKPLPPPFTNSVVPRGSNDSTPSPGPVLGESNQAVIKDEFREASSKGNTIGNAQDLATSLETGSSPIPQGHISPSRQRQYAAVRARRRLPRVGKWRAWSSAINFAAFEALPGPLFTLPKEALHPVTYNGIVKERAEKEAKRRRRREVVG</sequence>
<feature type="region of interest" description="Disordered" evidence="1">
    <location>
        <begin position="113"/>
        <end position="134"/>
    </location>
</feature>
<comment type="caution">
    <text evidence="2">The sequence shown here is derived from an EMBL/GenBank/DDBJ whole genome shotgun (WGS) entry which is preliminary data.</text>
</comment>
<dbReference type="AlphaFoldDB" id="A0A9P8QNG2"/>
<dbReference type="Proteomes" id="UP000827724">
    <property type="component" value="Unassembled WGS sequence"/>
</dbReference>
<feature type="compositionally biased region" description="Polar residues" evidence="1">
    <location>
        <begin position="113"/>
        <end position="130"/>
    </location>
</feature>
<name>A0A9P8QNG2_9HYPO</name>
<proteinExistence type="predicted"/>
<feature type="compositionally biased region" description="Polar residues" evidence="1">
    <location>
        <begin position="190"/>
        <end position="203"/>
    </location>
</feature>
<dbReference type="OrthoDB" id="4898523at2759"/>
<gene>
    <name evidence="2" type="ORF">Trco_001685</name>
</gene>
<dbReference type="EMBL" id="JAIWOZ010000002">
    <property type="protein sequence ID" value="KAH6608339.1"/>
    <property type="molecule type" value="Genomic_DNA"/>
</dbReference>
<feature type="region of interest" description="Disordered" evidence="1">
    <location>
        <begin position="1"/>
        <end position="86"/>
    </location>
</feature>